<sequence length="443" mass="50486">MKTGILLLLLATYIRVADGQTMPEKDTGQPTTTLSLQQCLDYAGTHHQELLAKAQTVAAAVQDRKAAMAKLLPDITVTAAVNNYWKIPVQIFPGELAGQPAGTFVPVRMGTPWMGNYGAEASLPLVDVKTWQQIKLARLQQQSGASEYRSLQRSLLKNVRMAYYSAQLQQDYLTVARQLYRNYQQIHDLIRLQFEKGLTDKIAFNQSATLLKNRLQAAQQADVSLREAYLDLKFWMGFPLDSQLATQATDPLPPLEISQYNSSQLPDYETEQLKVAVAAQQYQHTKATWYPSLHLKGSYQQLGFGDQLNFITRSPWFTVGYAGVELRFPLSWANFSAKPRSAKAQWQAASSRFKQYESEQEKKYRQEQMLLEKASADIQLQKENILLAQENETLSTQKINKGIIDMVQLKEIQQDLYDAQVKLNDARTDFYKHFTELNYLQHQ</sequence>
<dbReference type="PANTHER" id="PTHR30026:SF20">
    <property type="entry name" value="OUTER MEMBRANE PROTEIN TOLC"/>
    <property type="match status" value="1"/>
</dbReference>
<comment type="similarity">
    <text evidence="2">Belongs to the outer membrane factor (OMF) (TC 1.B.17) family.</text>
</comment>
<evidence type="ECO:0000256" key="7">
    <source>
        <dbReference type="ARBA" id="ARBA00023237"/>
    </source>
</evidence>
<keyword evidence="8" id="KW-0175">Coiled coil</keyword>
<proteinExistence type="inferred from homology"/>
<dbReference type="RefSeq" id="WP_078672554.1">
    <property type="nucleotide sequence ID" value="NZ_FUWZ01000006.1"/>
</dbReference>
<evidence type="ECO:0000256" key="4">
    <source>
        <dbReference type="ARBA" id="ARBA00022452"/>
    </source>
</evidence>
<accession>A0A1T4TSS3</accession>
<dbReference type="EMBL" id="FUWZ01000006">
    <property type="protein sequence ID" value="SKA43454.1"/>
    <property type="molecule type" value="Genomic_DNA"/>
</dbReference>
<dbReference type="GO" id="GO:1990281">
    <property type="term" value="C:efflux pump complex"/>
    <property type="evidence" value="ECO:0007669"/>
    <property type="project" value="TreeGrafter"/>
</dbReference>
<dbReference type="InterPro" id="IPR051906">
    <property type="entry name" value="TolC-like"/>
</dbReference>
<dbReference type="GO" id="GO:0015288">
    <property type="term" value="F:porin activity"/>
    <property type="evidence" value="ECO:0007669"/>
    <property type="project" value="TreeGrafter"/>
</dbReference>
<keyword evidence="5" id="KW-0812">Transmembrane</keyword>
<dbReference type="GO" id="GO:0015562">
    <property type="term" value="F:efflux transmembrane transporter activity"/>
    <property type="evidence" value="ECO:0007669"/>
    <property type="project" value="InterPro"/>
</dbReference>
<dbReference type="Pfam" id="PF02321">
    <property type="entry name" value="OEP"/>
    <property type="match status" value="2"/>
</dbReference>
<dbReference type="OrthoDB" id="367883at2"/>
<name>A0A1T4TSS3_9BACT</name>
<dbReference type="GO" id="GO:0009279">
    <property type="term" value="C:cell outer membrane"/>
    <property type="evidence" value="ECO:0007669"/>
    <property type="project" value="UniProtKB-SubCell"/>
</dbReference>
<reference evidence="10" key="1">
    <citation type="submission" date="2017-02" db="EMBL/GenBank/DDBJ databases">
        <authorList>
            <person name="Varghese N."/>
            <person name="Submissions S."/>
        </authorList>
    </citation>
    <scope>NUCLEOTIDE SEQUENCE [LARGE SCALE GENOMIC DNA]</scope>
    <source>
        <strain evidence="10">DSM 22224</strain>
    </source>
</reference>
<dbReference type="Gene3D" id="1.20.1600.10">
    <property type="entry name" value="Outer membrane efflux proteins (OEP)"/>
    <property type="match status" value="1"/>
</dbReference>
<evidence type="ECO:0000256" key="3">
    <source>
        <dbReference type="ARBA" id="ARBA00022448"/>
    </source>
</evidence>
<dbReference type="PANTHER" id="PTHR30026">
    <property type="entry name" value="OUTER MEMBRANE PROTEIN TOLC"/>
    <property type="match status" value="1"/>
</dbReference>
<comment type="subcellular location">
    <subcellularLocation>
        <location evidence="1">Cell outer membrane</location>
    </subcellularLocation>
</comment>
<dbReference type="AlphaFoldDB" id="A0A1T4TSS3"/>
<gene>
    <name evidence="9" type="ORF">SAMN04488128_106191</name>
</gene>
<dbReference type="STRING" id="634771.SAMN04488128_106191"/>
<keyword evidence="4" id="KW-1134">Transmembrane beta strand</keyword>
<evidence type="ECO:0000313" key="10">
    <source>
        <dbReference type="Proteomes" id="UP000190367"/>
    </source>
</evidence>
<evidence type="ECO:0000256" key="8">
    <source>
        <dbReference type="SAM" id="Coils"/>
    </source>
</evidence>
<evidence type="ECO:0000256" key="5">
    <source>
        <dbReference type="ARBA" id="ARBA00022692"/>
    </source>
</evidence>
<organism evidence="9 10">
    <name type="scientific">Chitinophaga eiseniae</name>
    <dbReference type="NCBI Taxonomy" id="634771"/>
    <lineage>
        <taxon>Bacteria</taxon>
        <taxon>Pseudomonadati</taxon>
        <taxon>Bacteroidota</taxon>
        <taxon>Chitinophagia</taxon>
        <taxon>Chitinophagales</taxon>
        <taxon>Chitinophagaceae</taxon>
        <taxon>Chitinophaga</taxon>
    </lineage>
</organism>
<keyword evidence="6" id="KW-0472">Membrane</keyword>
<evidence type="ECO:0000313" key="9">
    <source>
        <dbReference type="EMBL" id="SKA43454.1"/>
    </source>
</evidence>
<feature type="coiled-coil region" evidence="8">
    <location>
        <begin position="371"/>
        <end position="429"/>
    </location>
</feature>
<protein>
    <submittedName>
        <fullName evidence="9">Outer membrane protein TolC</fullName>
    </submittedName>
</protein>
<dbReference type="Proteomes" id="UP000190367">
    <property type="component" value="Unassembled WGS sequence"/>
</dbReference>
<evidence type="ECO:0000256" key="1">
    <source>
        <dbReference type="ARBA" id="ARBA00004442"/>
    </source>
</evidence>
<evidence type="ECO:0000256" key="2">
    <source>
        <dbReference type="ARBA" id="ARBA00007613"/>
    </source>
</evidence>
<dbReference type="SUPFAM" id="SSF56954">
    <property type="entry name" value="Outer membrane efflux proteins (OEP)"/>
    <property type="match status" value="1"/>
</dbReference>
<keyword evidence="7" id="KW-0998">Cell outer membrane</keyword>
<keyword evidence="3" id="KW-0813">Transport</keyword>
<keyword evidence="10" id="KW-1185">Reference proteome</keyword>
<dbReference type="InterPro" id="IPR003423">
    <property type="entry name" value="OMP_efflux"/>
</dbReference>
<evidence type="ECO:0000256" key="6">
    <source>
        <dbReference type="ARBA" id="ARBA00023136"/>
    </source>
</evidence>